<proteinExistence type="predicted"/>
<dbReference type="SMART" id="SM00343">
    <property type="entry name" value="ZnF_C2HC"/>
    <property type="match status" value="2"/>
</dbReference>
<evidence type="ECO:0000313" key="3">
    <source>
        <dbReference type="EMBL" id="ORD94446.1"/>
    </source>
</evidence>
<dbReference type="PROSITE" id="PS50158">
    <property type="entry name" value="ZF_CCHC"/>
    <property type="match status" value="2"/>
</dbReference>
<dbReference type="GO" id="GO:0003676">
    <property type="term" value="F:nucleic acid binding"/>
    <property type="evidence" value="ECO:0007669"/>
    <property type="project" value="InterPro"/>
</dbReference>
<dbReference type="Gene3D" id="4.10.60.10">
    <property type="entry name" value="Zinc finger, CCHC-type"/>
    <property type="match status" value="1"/>
</dbReference>
<protein>
    <submittedName>
        <fullName evidence="3">AIR1</fullName>
    </submittedName>
</protein>
<reference evidence="3 4" key="1">
    <citation type="journal article" date="2017" name="Environ. Microbiol.">
        <title>Decay of the glycolytic pathway and adaptation to intranuclear parasitism within Enterocytozoonidae microsporidia.</title>
        <authorList>
            <person name="Wiredu Boakye D."/>
            <person name="Jaroenlak P."/>
            <person name="Prachumwat A."/>
            <person name="Williams T.A."/>
            <person name="Bateman K.S."/>
            <person name="Itsathitphaisarn O."/>
            <person name="Sritunyalucksana K."/>
            <person name="Paszkiewicz K.H."/>
            <person name="Moore K.A."/>
            <person name="Stentiford G.D."/>
            <person name="Williams B.A."/>
        </authorList>
    </citation>
    <scope>NUCLEOTIDE SEQUENCE [LARGE SCALE GENOMIC DNA]</scope>
    <source>
        <strain evidence="3 4">GB1</strain>
    </source>
</reference>
<gene>
    <name evidence="3" type="primary">AIR1</name>
    <name evidence="3" type="ORF">ECANGB1_708</name>
</gene>
<dbReference type="VEuPathDB" id="MicrosporidiaDB:ECANGB1_708"/>
<dbReference type="OrthoDB" id="3863715at2759"/>
<comment type="caution">
    <text evidence="3">The sequence shown here is derived from an EMBL/GenBank/DDBJ whole genome shotgun (WGS) entry which is preliminary data.</text>
</comment>
<keyword evidence="1" id="KW-0863">Zinc-finger</keyword>
<keyword evidence="4" id="KW-1185">Reference proteome</keyword>
<dbReference type="EMBL" id="LWDP01000020">
    <property type="protein sequence ID" value="ORD94446.1"/>
    <property type="molecule type" value="Genomic_DNA"/>
</dbReference>
<evidence type="ECO:0000313" key="4">
    <source>
        <dbReference type="Proteomes" id="UP000192639"/>
    </source>
</evidence>
<dbReference type="SUPFAM" id="SSF57756">
    <property type="entry name" value="Retrovirus zinc finger-like domains"/>
    <property type="match status" value="2"/>
</dbReference>
<keyword evidence="1" id="KW-0862">Zinc</keyword>
<dbReference type="AlphaFoldDB" id="A0A1Y1S8S0"/>
<dbReference type="Pfam" id="PF00098">
    <property type="entry name" value="zf-CCHC"/>
    <property type="match status" value="1"/>
</dbReference>
<evidence type="ECO:0000256" key="1">
    <source>
        <dbReference type="PROSITE-ProRule" id="PRU00047"/>
    </source>
</evidence>
<feature type="domain" description="CCHC-type" evidence="2">
    <location>
        <begin position="114"/>
        <end position="129"/>
    </location>
</feature>
<feature type="domain" description="CCHC-type" evidence="2">
    <location>
        <begin position="76"/>
        <end position="90"/>
    </location>
</feature>
<name>A0A1Y1S8S0_9MICR</name>
<organism evidence="3 4">
    <name type="scientific">Enterospora canceri</name>
    <dbReference type="NCBI Taxonomy" id="1081671"/>
    <lineage>
        <taxon>Eukaryota</taxon>
        <taxon>Fungi</taxon>
        <taxon>Fungi incertae sedis</taxon>
        <taxon>Microsporidia</taxon>
        <taxon>Enterocytozoonidae</taxon>
        <taxon>Enterospora</taxon>
    </lineage>
</organism>
<sequence length="209" mass="24530">MPRPRMTKNEIEIELHKAFSHIKVTDGFNCVHLNGDVTTEDLLHFVFYNKTITVEKDENLRLQSVEKNRFINEPTCYNCGISGHVSRDCPTLEERRCMWCDIMHKGEPCSMMFCENCGNLGHLENSCRERKNYQSECRVCKVHHDARNCPRKWRKYTLNRKPEKKILSCPMCLSDSHGFGDCDQMEEHFIAIGKNWAKVTRTNEAKRKK</sequence>
<dbReference type="GO" id="GO:0008270">
    <property type="term" value="F:zinc ion binding"/>
    <property type="evidence" value="ECO:0007669"/>
    <property type="project" value="UniProtKB-KW"/>
</dbReference>
<keyword evidence="1" id="KW-0479">Metal-binding</keyword>
<accession>A0A1Y1S8S0</accession>
<evidence type="ECO:0000259" key="2">
    <source>
        <dbReference type="PROSITE" id="PS50158"/>
    </source>
</evidence>
<dbReference type="InterPro" id="IPR001878">
    <property type="entry name" value="Znf_CCHC"/>
</dbReference>
<dbReference type="InterPro" id="IPR036875">
    <property type="entry name" value="Znf_CCHC_sf"/>
</dbReference>
<dbReference type="Proteomes" id="UP000192639">
    <property type="component" value="Unassembled WGS sequence"/>
</dbReference>